<keyword evidence="5" id="KW-1185">Reference proteome</keyword>
<accession>A0A4P8XTX8</accession>
<evidence type="ECO:0000313" key="5">
    <source>
        <dbReference type="Proteomes" id="UP000301475"/>
    </source>
</evidence>
<name>A0A4P8XTX8_9FIRM</name>
<dbReference type="InterPro" id="IPR051257">
    <property type="entry name" value="Diverse_CBS-Domain"/>
</dbReference>
<keyword evidence="1 2" id="KW-0129">CBS domain</keyword>
<dbReference type="PANTHER" id="PTHR43080:SF2">
    <property type="entry name" value="CBS DOMAIN-CONTAINING PROTEIN"/>
    <property type="match status" value="1"/>
</dbReference>
<dbReference type="PROSITE" id="PS51371">
    <property type="entry name" value="CBS"/>
    <property type="match status" value="1"/>
</dbReference>
<proteinExistence type="predicted"/>
<dbReference type="Gene3D" id="3.10.580.10">
    <property type="entry name" value="CBS-domain"/>
    <property type="match status" value="1"/>
</dbReference>
<dbReference type="Proteomes" id="UP000301475">
    <property type="component" value="Chromosome"/>
</dbReference>
<dbReference type="KEGG" id="ruj:E5Z56_01065"/>
<sequence>MKEVAMNIPSLLIPKANVEYLRTKDSIEFALDIFRRNSYSAVPVINSDGIYRGTITEGDFLYYIMDNPDADLKKVKVRNILREDFYEAVKITASIDKLLIKCLDQNFVPVTDDRDVFVGIVTRKVIFKNIYEEQLKIKYGSE</sequence>
<feature type="domain" description="CBS" evidence="3">
    <location>
        <begin position="12"/>
        <end position="72"/>
    </location>
</feature>
<dbReference type="InterPro" id="IPR046342">
    <property type="entry name" value="CBS_dom_sf"/>
</dbReference>
<protein>
    <submittedName>
        <fullName evidence="4">CBS domain-containing protein</fullName>
    </submittedName>
</protein>
<dbReference type="OrthoDB" id="384703at2"/>
<dbReference type="SMART" id="SM00116">
    <property type="entry name" value="CBS"/>
    <property type="match status" value="1"/>
</dbReference>
<organism evidence="4 5">
    <name type="scientific">Ruminococcus bovis</name>
    <dbReference type="NCBI Taxonomy" id="2564099"/>
    <lineage>
        <taxon>Bacteria</taxon>
        <taxon>Bacillati</taxon>
        <taxon>Bacillota</taxon>
        <taxon>Clostridia</taxon>
        <taxon>Eubacteriales</taxon>
        <taxon>Oscillospiraceae</taxon>
        <taxon>Ruminococcus</taxon>
    </lineage>
</organism>
<dbReference type="InterPro" id="IPR000644">
    <property type="entry name" value="CBS_dom"/>
</dbReference>
<reference evidence="4 5" key="1">
    <citation type="submission" date="2019-04" db="EMBL/GenBank/DDBJ databases">
        <authorList>
            <person name="Embree M."/>
            <person name="Gaffney J.R."/>
        </authorList>
    </citation>
    <scope>NUCLEOTIDE SEQUENCE [LARGE SCALE GENOMIC DNA]</scope>
    <source>
        <strain evidence="4 5">JE7A12</strain>
    </source>
</reference>
<dbReference type="PANTHER" id="PTHR43080">
    <property type="entry name" value="CBS DOMAIN-CONTAINING PROTEIN CBSX3, MITOCHONDRIAL"/>
    <property type="match status" value="1"/>
</dbReference>
<dbReference type="EMBL" id="CP039381">
    <property type="protein sequence ID" value="QCT06042.1"/>
    <property type="molecule type" value="Genomic_DNA"/>
</dbReference>
<dbReference type="AlphaFoldDB" id="A0A4P8XTX8"/>
<dbReference type="Pfam" id="PF00571">
    <property type="entry name" value="CBS"/>
    <property type="match status" value="2"/>
</dbReference>
<evidence type="ECO:0000256" key="2">
    <source>
        <dbReference type="PROSITE-ProRule" id="PRU00703"/>
    </source>
</evidence>
<evidence type="ECO:0000259" key="3">
    <source>
        <dbReference type="PROSITE" id="PS51371"/>
    </source>
</evidence>
<dbReference type="SUPFAM" id="SSF54631">
    <property type="entry name" value="CBS-domain pair"/>
    <property type="match status" value="1"/>
</dbReference>
<evidence type="ECO:0000313" key="4">
    <source>
        <dbReference type="EMBL" id="QCT06042.1"/>
    </source>
</evidence>
<evidence type="ECO:0000256" key="1">
    <source>
        <dbReference type="ARBA" id="ARBA00023122"/>
    </source>
</evidence>
<gene>
    <name evidence="4" type="ORF">E5Z56_01065</name>
</gene>